<gene>
    <name evidence="2" type="ORF">A2W52_00910</name>
</gene>
<keyword evidence="1" id="KW-1133">Transmembrane helix</keyword>
<comment type="caution">
    <text evidence="2">The sequence shown here is derived from an EMBL/GenBank/DDBJ whole genome shotgun (WGS) entry which is preliminary data.</text>
</comment>
<keyword evidence="1" id="KW-0812">Transmembrane</keyword>
<protein>
    <submittedName>
        <fullName evidence="2">Uncharacterized protein</fullName>
    </submittedName>
</protein>
<keyword evidence="1" id="KW-0472">Membrane</keyword>
<dbReference type="EMBL" id="MHRJ01000055">
    <property type="protein sequence ID" value="OHA20943.1"/>
    <property type="molecule type" value="Genomic_DNA"/>
</dbReference>
<evidence type="ECO:0000256" key="1">
    <source>
        <dbReference type="SAM" id="Phobius"/>
    </source>
</evidence>
<organism evidence="2 3">
    <name type="scientific">Candidatus Taylorbacteria bacterium RIFCSPHIGHO2_02_49_25</name>
    <dbReference type="NCBI Taxonomy" id="1802305"/>
    <lineage>
        <taxon>Bacteria</taxon>
        <taxon>Candidatus Tayloriibacteriota</taxon>
    </lineage>
</organism>
<name>A0A1G2MAU8_9BACT</name>
<feature type="transmembrane region" description="Helical" evidence="1">
    <location>
        <begin position="32"/>
        <end position="49"/>
    </location>
</feature>
<accession>A0A1G2MAU8</accession>
<evidence type="ECO:0000313" key="3">
    <source>
        <dbReference type="Proteomes" id="UP000176493"/>
    </source>
</evidence>
<feature type="transmembrane region" description="Helical" evidence="1">
    <location>
        <begin position="55"/>
        <end position="75"/>
    </location>
</feature>
<proteinExistence type="predicted"/>
<sequence length="94" mass="11260">MGNIEQKIQKIEERNQRVEIDKAWEISWTRRVLLMIFTYIAIGAYMWAIEIAQPWLNAVIPTAAFMLSTLTMPLFKKLWLKRKDKDKFPPNRKH</sequence>
<dbReference type="AlphaFoldDB" id="A0A1G2MAU8"/>
<reference evidence="2 3" key="1">
    <citation type="journal article" date="2016" name="Nat. Commun.">
        <title>Thousands of microbial genomes shed light on interconnected biogeochemical processes in an aquifer system.</title>
        <authorList>
            <person name="Anantharaman K."/>
            <person name="Brown C.T."/>
            <person name="Hug L.A."/>
            <person name="Sharon I."/>
            <person name="Castelle C.J."/>
            <person name="Probst A.J."/>
            <person name="Thomas B.C."/>
            <person name="Singh A."/>
            <person name="Wilkins M.J."/>
            <person name="Karaoz U."/>
            <person name="Brodie E.L."/>
            <person name="Williams K.H."/>
            <person name="Hubbard S.S."/>
            <person name="Banfield J.F."/>
        </authorList>
    </citation>
    <scope>NUCLEOTIDE SEQUENCE [LARGE SCALE GENOMIC DNA]</scope>
</reference>
<evidence type="ECO:0000313" key="2">
    <source>
        <dbReference type="EMBL" id="OHA20943.1"/>
    </source>
</evidence>
<dbReference type="Proteomes" id="UP000176493">
    <property type="component" value="Unassembled WGS sequence"/>
</dbReference>